<dbReference type="EMBL" id="QPIG01000004">
    <property type="protein sequence ID" value="RCU56735.1"/>
    <property type="molecule type" value="Genomic_DNA"/>
</dbReference>
<evidence type="ECO:0000256" key="3">
    <source>
        <dbReference type="ARBA" id="ARBA00022741"/>
    </source>
</evidence>
<dbReference type="UniPathway" id="UPA00053">
    <property type="reaction ID" value="UER00088"/>
</dbReference>
<dbReference type="InterPro" id="IPR000623">
    <property type="entry name" value="Shikimate_kinase/TSH1"/>
</dbReference>
<proteinExistence type="inferred from homology"/>
<evidence type="ECO:0000256" key="2">
    <source>
        <dbReference type="ARBA" id="ARBA00022679"/>
    </source>
</evidence>
<dbReference type="GO" id="GO:0004765">
    <property type="term" value="F:shikimate kinase activity"/>
    <property type="evidence" value="ECO:0007669"/>
    <property type="project" value="UniProtKB-UniRule"/>
</dbReference>
<evidence type="ECO:0000313" key="8">
    <source>
        <dbReference type="EMBL" id="RCU56735.1"/>
    </source>
</evidence>
<reference evidence="8 9" key="1">
    <citation type="submission" date="2018-07" db="EMBL/GenBank/DDBJ databases">
        <title>Oceanihabitans testaceum sp. nov., isolated from marine sediment.</title>
        <authorList>
            <person name="Li C.-M."/>
        </authorList>
    </citation>
    <scope>NUCLEOTIDE SEQUENCE [LARGE SCALE GENOMIC DNA]</scope>
    <source>
        <strain evidence="8 9">S9-10</strain>
    </source>
</reference>
<dbReference type="InterPro" id="IPR031322">
    <property type="entry name" value="Shikimate/glucono_kinase"/>
</dbReference>
<comment type="pathway">
    <text evidence="7">Metabolic intermediate biosynthesis; chorismate biosynthesis; chorismate from D-erythrose 4-phosphate and phosphoenolpyruvate: step 5/7.</text>
</comment>
<evidence type="ECO:0000256" key="5">
    <source>
        <dbReference type="ARBA" id="ARBA00022840"/>
    </source>
</evidence>
<dbReference type="PANTHER" id="PTHR21087:SF16">
    <property type="entry name" value="SHIKIMATE KINASE 1, CHLOROPLASTIC"/>
    <property type="match status" value="1"/>
</dbReference>
<dbReference type="GO" id="GO:0009073">
    <property type="term" value="P:aromatic amino acid family biosynthetic process"/>
    <property type="evidence" value="ECO:0007669"/>
    <property type="project" value="UniProtKB-KW"/>
</dbReference>
<comment type="catalytic activity">
    <reaction evidence="7">
        <text>shikimate + ATP = 3-phosphoshikimate + ADP + H(+)</text>
        <dbReference type="Rhea" id="RHEA:13121"/>
        <dbReference type="ChEBI" id="CHEBI:15378"/>
        <dbReference type="ChEBI" id="CHEBI:30616"/>
        <dbReference type="ChEBI" id="CHEBI:36208"/>
        <dbReference type="ChEBI" id="CHEBI:145989"/>
        <dbReference type="ChEBI" id="CHEBI:456216"/>
        <dbReference type="EC" id="2.7.1.71"/>
    </reaction>
</comment>
<dbReference type="GO" id="GO:0005524">
    <property type="term" value="F:ATP binding"/>
    <property type="evidence" value="ECO:0007669"/>
    <property type="project" value="UniProtKB-UniRule"/>
</dbReference>
<dbReference type="GO" id="GO:0000287">
    <property type="term" value="F:magnesium ion binding"/>
    <property type="evidence" value="ECO:0007669"/>
    <property type="project" value="UniProtKB-UniRule"/>
</dbReference>
<feature type="binding site" evidence="7">
    <location>
        <begin position="10"/>
        <end position="15"/>
    </location>
    <ligand>
        <name>ATP</name>
        <dbReference type="ChEBI" id="CHEBI:30616"/>
    </ligand>
</feature>
<dbReference type="GO" id="GO:0009423">
    <property type="term" value="P:chorismate biosynthetic process"/>
    <property type="evidence" value="ECO:0007669"/>
    <property type="project" value="UniProtKB-UniRule"/>
</dbReference>
<accession>A0A368P499</accession>
<dbReference type="OrthoDB" id="9800332at2"/>
<feature type="binding site" evidence="7">
    <location>
        <position position="143"/>
    </location>
    <ligand>
        <name>substrate</name>
    </ligand>
</feature>
<dbReference type="GO" id="GO:0008652">
    <property type="term" value="P:amino acid biosynthetic process"/>
    <property type="evidence" value="ECO:0007669"/>
    <property type="project" value="UniProtKB-KW"/>
</dbReference>
<comment type="caution">
    <text evidence="8">The sequence shown here is derived from an EMBL/GenBank/DDBJ whole genome shotgun (WGS) entry which is preliminary data.</text>
</comment>
<evidence type="ECO:0000256" key="7">
    <source>
        <dbReference type="HAMAP-Rule" id="MF_00109"/>
    </source>
</evidence>
<feature type="binding site" evidence="7">
    <location>
        <position position="14"/>
    </location>
    <ligand>
        <name>Mg(2+)</name>
        <dbReference type="ChEBI" id="CHEBI:18420"/>
    </ligand>
</feature>
<keyword evidence="2 7" id="KW-0808">Transferase</keyword>
<dbReference type="InterPro" id="IPR027417">
    <property type="entry name" value="P-loop_NTPase"/>
</dbReference>
<comment type="subunit">
    <text evidence="7">Monomer.</text>
</comment>
<dbReference type="GO" id="GO:0005829">
    <property type="term" value="C:cytosol"/>
    <property type="evidence" value="ECO:0007669"/>
    <property type="project" value="TreeGrafter"/>
</dbReference>
<feature type="binding site" evidence="7">
    <location>
        <position position="79"/>
    </location>
    <ligand>
        <name>substrate</name>
    </ligand>
</feature>
<keyword evidence="5 7" id="KW-0067">ATP-binding</keyword>
<dbReference type="Gene3D" id="3.40.50.300">
    <property type="entry name" value="P-loop containing nucleotide triphosphate hydrolases"/>
    <property type="match status" value="1"/>
</dbReference>
<name>A0A368P499_9FLAO</name>
<dbReference type="SUPFAM" id="SSF52540">
    <property type="entry name" value="P-loop containing nucleoside triphosphate hydrolases"/>
    <property type="match status" value="1"/>
</dbReference>
<keyword evidence="3 7" id="KW-0547">Nucleotide-binding</keyword>
<feature type="binding site" evidence="7">
    <location>
        <position position="120"/>
    </location>
    <ligand>
        <name>ATP</name>
        <dbReference type="ChEBI" id="CHEBI:30616"/>
    </ligand>
</feature>
<organism evidence="8 9">
    <name type="scientific">Oceanihabitans sediminis</name>
    <dbReference type="NCBI Taxonomy" id="1812012"/>
    <lineage>
        <taxon>Bacteria</taxon>
        <taxon>Pseudomonadati</taxon>
        <taxon>Bacteroidota</taxon>
        <taxon>Flavobacteriia</taxon>
        <taxon>Flavobacteriales</taxon>
        <taxon>Flavobacteriaceae</taxon>
        <taxon>Oceanihabitans</taxon>
    </lineage>
</organism>
<evidence type="ECO:0000256" key="1">
    <source>
        <dbReference type="ARBA" id="ARBA00022605"/>
    </source>
</evidence>
<feature type="binding site" evidence="7">
    <location>
        <position position="56"/>
    </location>
    <ligand>
        <name>substrate</name>
    </ligand>
</feature>
<comment type="caution">
    <text evidence="7">Lacks conserved residue(s) required for the propagation of feature annotation.</text>
</comment>
<comment type="subcellular location">
    <subcellularLocation>
        <location evidence="7">Cytoplasm</location>
    </subcellularLocation>
</comment>
<evidence type="ECO:0000256" key="4">
    <source>
        <dbReference type="ARBA" id="ARBA00022777"/>
    </source>
</evidence>
<dbReference type="HAMAP" id="MF_00109">
    <property type="entry name" value="Shikimate_kinase"/>
    <property type="match status" value="1"/>
</dbReference>
<dbReference type="EC" id="2.7.1.71" evidence="7"/>
<dbReference type="PANTHER" id="PTHR21087">
    <property type="entry name" value="SHIKIMATE KINASE"/>
    <property type="match status" value="1"/>
</dbReference>
<dbReference type="Proteomes" id="UP000252249">
    <property type="component" value="Unassembled WGS sequence"/>
</dbReference>
<keyword evidence="7" id="KW-0479">Metal-binding</keyword>
<keyword evidence="7" id="KW-0460">Magnesium</keyword>
<evidence type="ECO:0000256" key="6">
    <source>
        <dbReference type="ARBA" id="ARBA00023141"/>
    </source>
</evidence>
<evidence type="ECO:0000313" key="9">
    <source>
        <dbReference type="Proteomes" id="UP000252249"/>
    </source>
</evidence>
<comment type="cofactor">
    <cofactor evidence="7">
        <name>Mg(2+)</name>
        <dbReference type="ChEBI" id="CHEBI:18420"/>
    </cofactor>
    <text evidence="7">Binds 1 Mg(2+) ion per subunit.</text>
</comment>
<gene>
    <name evidence="7" type="primary">aroK</name>
    <name evidence="8" type="ORF">DU428_10260</name>
</gene>
<keyword evidence="7" id="KW-0963">Cytoplasm</keyword>
<feature type="binding site" evidence="7">
    <location>
        <position position="32"/>
    </location>
    <ligand>
        <name>substrate</name>
    </ligand>
</feature>
<dbReference type="Pfam" id="PF01202">
    <property type="entry name" value="SKI"/>
    <property type="match status" value="1"/>
</dbReference>
<comment type="function">
    <text evidence="7">Catalyzes the specific phosphorylation of the 3-hydroxyl group of shikimic acid using ATP as a cosubstrate.</text>
</comment>
<keyword evidence="1 7" id="KW-0028">Amino-acid biosynthesis</keyword>
<sequence>MKIVLFGYMASGKSFLGEKLAKIIGYSFQDLDAFIEKKEGKSIFEIFSSKGEIYFRKKETAYLQELIAQPGDAVISLGGGTPCYGNNLNLLLNNPTIKTIYLKVSIPNLVDRLLVEPNIRPLISHLKTKEDLQEYIGKHLFERSAYYSQAAFIVDANQDQKEILDAILKLLV</sequence>
<dbReference type="CDD" id="cd00464">
    <property type="entry name" value="SK"/>
    <property type="match status" value="1"/>
</dbReference>
<keyword evidence="9" id="KW-1185">Reference proteome</keyword>
<keyword evidence="4 7" id="KW-0418">Kinase</keyword>
<dbReference type="AlphaFoldDB" id="A0A368P499"/>
<dbReference type="RefSeq" id="WP_113966306.1">
    <property type="nucleotide sequence ID" value="NZ_QNRP01000004.1"/>
</dbReference>
<comment type="similarity">
    <text evidence="7">Belongs to the shikimate kinase family.</text>
</comment>
<dbReference type="PRINTS" id="PR01100">
    <property type="entry name" value="SHIKIMTKNASE"/>
</dbReference>
<keyword evidence="6 7" id="KW-0057">Aromatic amino acid biosynthesis</keyword>
<protein>
    <recommendedName>
        <fullName evidence="7">Shikimate kinase</fullName>
        <shortName evidence="7">SK</shortName>
        <ecNumber evidence="7">2.7.1.71</ecNumber>
    </recommendedName>
</protein>